<dbReference type="AlphaFoldDB" id="A0A239N6R3"/>
<dbReference type="CDD" id="cd03230">
    <property type="entry name" value="ABC_DR_subfamily_A"/>
    <property type="match status" value="1"/>
</dbReference>
<evidence type="ECO:0000256" key="3">
    <source>
        <dbReference type="ARBA" id="ARBA00022840"/>
    </source>
</evidence>
<dbReference type="InterPro" id="IPR051782">
    <property type="entry name" value="ABC_Transporter_VariousFunc"/>
</dbReference>
<dbReference type="Pfam" id="PF00005">
    <property type="entry name" value="ABC_tran"/>
    <property type="match status" value="1"/>
</dbReference>
<dbReference type="GO" id="GO:0016887">
    <property type="term" value="F:ATP hydrolysis activity"/>
    <property type="evidence" value="ECO:0007669"/>
    <property type="project" value="InterPro"/>
</dbReference>
<evidence type="ECO:0000259" key="4">
    <source>
        <dbReference type="PROSITE" id="PS50893"/>
    </source>
</evidence>
<dbReference type="InterPro" id="IPR027417">
    <property type="entry name" value="P-loop_NTPase"/>
</dbReference>
<sequence length="278" mass="29382">MTETVLDASEVSKSFRGKTVLDACSFSLQRGSITALVGSNGAGKTTLMSVMVGLLKADSGAVTVLGSTVGERGIAPGLSYLAQHKPLFTRFTVAEILRFGRATNDRWDHAYASSIVDDAGVSLSSRVKTLSPGQRTRVAIALVLGRLPEIVLLDEPLADLDPVARRAVARTLMLDAAERGTTIVLSSHVLAELVDVADRLLLLRSGRMQLDGETEQIVNDHYVVTTAARFDASGGEIVGYTLGSKSNTYVVRGPRPAGSHVSPATLDDVVLAHLGEVS</sequence>
<accession>A0A239N6R3</accession>
<evidence type="ECO:0000256" key="1">
    <source>
        <dbReference type="ARBA" id="ARBA00022448"/>
    </source>
</evidence>
<dbReference type="RefSeq" id="WP_089252470.1">
    <property type="nucleotide sequence ID" value="NZ_FZOW01000030.1"/>
</dbReference>
<evidence type="ECO:0000256" key="2">
    <source>
        <dbReference type="ARBA" id="ARBA00022741"/>
    </source>
</evidence>
<dbReference type="InterPro" id="IPR017871">
    <property type="entry name" value="ABC_transporter-like_CS"/>
</dbReference>
<feature type="domain" description="ABC transporter" evidence="4">
    <location>
        <begin position="6"/>
        <end position="230"/>
    </location>
</feature>
<dbReference type="InterPro" id="IPR003593">
    <property type="entry name" value="AAA+_ATPase"/>
</dbReference>
<dbReference type="PROSITE" id="PS00211">
    <property type="entry name" value="ABC_TRANSPORTER_1"/>
    <property type="match status" value="1"/>
</dbReference>
<reference evidence="6" key="1">
    <citation type="submission" date="2017-06" db="EMBL/GenBank/DDBJ databases">
        <authorList>
            <person name="Varghese N."/>
            <person name="Submissions S."/>
        </authorList>
    </citation>
    <scope>NUCLEOTIDE SEQUENCE [LARGE SCALE GENOMIC DNA]</scope>
    <source>
        <strain evidence="6">JCM 23211</strain>
    </source>
</reference>
<dbReference type="PANTHER" id="PTHR42939">
    <property type="entry name" value="ABC TRANSPORTER ATP-BINDING PROTEIN ALBC-RELATED"/>
    <property type="match status" value="1"/>
</dbReference>
<protein>
    <submittedName>
        <fullName evidence="5">ABC-2 type transport system ATP-binding protein</fullName>
    </submittedName>
</protein>
<proteinExistence type="predicted"/>
<keyword evidence="6" id="KW-1185">Reference proteome</keyword>
<dbReference type="PROSITE" id="PS50893">
    <property type="entry name" value="ABC_TRANSPORTER_2"/>
    <property type="match status" value="1"/>
</dbReference>
<evidence type="ECO:0000313" key="5">
    <source>
        <dbReference type="EMBL" id="SNT50134.1"/>
    </source>
</evidence>
<dbReference type="SMART" id="SM00382">
    <property type="entry name" value="AAA"/>
    <property type="match status" value="1"/>
</dbReference>
<dbReference type="PANTHER" id="PTHR42939:SF1">
    <property type="entry name" value="ABC TRANSPORTER ATP-BINDING PROTEIN ALBC-RELATED"/>
    <property type="match status" value="1"/>
</dbReference>
<gene>
    <name evidence="5" type="ORF">SAMN05421642_1304</name>
</gene>
<dbReference type="InterPro" id="IPR003439">
    <property type="entry name" value="ABC_transporter-like_ATP-bd"/>
</dbReference>
<dbReference type="SUPFAM" id="SSF52540">
    <property type="entry name" value="P-loop containing nucleoside triphosphate hydrolases"/>
    <property type="match status" value="1"/>
</dbReference>
<dbReference type="Proteomes" id="UP000198327">
    <property type="component" value="Unassembled WGS sequence"/>
</dbReference>
<dbReference type="OrthoDB" id="9804819at2"/>
<keyword evidence="1" id="KW-0813">Transport</keyword>
<organism evidence="5 6">
    <name type="scientific">Rhodococcoides kyotonense</name>
    <dbReference type="NCBI Taxonomy" id="398843"/>
    <lineage>
        <taxon>Bacteria</taxon>
        <taxon>Bacillati</taxon>
        <taxon>Actinomycetota</taxon>
        <taxon>Actinomycetes</taxon>
        <taxon>Mycobacteriales</taxon>
        <taxon>Nocardiaceae</taxon>
        <taxon>Rhodococcoides</taxon>
    </lineage>
</organism>
<keyword evidence="3 5" id="KW-0067">ATP-binding</keyword>
<dbReference type="GO" id="GO:0005524">
    <property type="term" value="F:ATP binding"/>
    <property type="evidence" value="ECO:0007669"/>
    <property type="project" value="UniProtKB-KW"/>
</dbReference>
<dbReference type="Gene3D" id="3.40.50.300">
    <property type="entry name" value="P-loop containing nucleotide triphosphate hydrolases"/>
    <property type="match status" value="1"/>
</dbReference>
<keyword evidence="2" id="KW-0547">Nucleotide-binding</keyword>
<dbReference type="EMBL" id="FZOW01000030">
    <property type="protein sequence ID" value="SNT50134.1"/>
    <property type="molecule type" value="Genomic_DNA"/>
</dbReference>
<evidence type="ECO:0000313" key="6">
    <source>
        <dbReference type="Proteomes" id="UP000198327"/>
    </source>
</evidence>
<name>A0A239N6R3_9NOCA</name>